<evidence type="ECO:0000256" key="5">
    <source>
        <dbReference type="ARBA" id="ARBA00023136"/>
    </source>
</evidence>
<organism evidence="7 8">
    <name type="scientific">Cucumis melo var. makuwa</name>
    <name type="common">Oriental melon</name>
    <dbReference type="NCBI Taxonomy" id="1194695"/>
    <lineage>
        <taxon>Eukaryota</taxon>
        <taxon>Viridiplantae</taxon>
        <taxon>Streptophyta</taxon>
        <taxon>Embryophyta</taxon>
        <taxon>Tracheophyta</taxon>
        <taxon>Spermatophyta</taxon>
        <taxon>Magnoliopsida</taxon>
        <taxon>eudicotyledons</taxon>
        <taxon>Gunneridae</taxon>
        <taxon>Pentapetalae</taxon>
        <taxon>rosids</taxon>
        <taxon>fabids</taxon>
        <taxon>Cucurbitales</taxon>
        <taxon>Cucurbitaceae</taxon>
        <taxon>Benincaseae</taxon>
        <taxon>Cucumis</taxon>
    </lineage>
</organism>
<dbReference type="EMBL" id="SSTD01002680">
    <property type="protein sequence ID" value="TYK27532.1"/>
    <property type="molecule type" value="Genomic_DNA"/>
</dbReference>
<dbReference type="GO" id="GO:0022857">
    <property type="term" value="F:transmembrane transporter activity"/>
    <property type="evidence" value="ECO:0007669"/>
    <property type="project" value="InterPro"/>
</dbReference>
<feature type="transmembrane region" description="Helical" evidence="6">
    <location>
        <begin position="261"/>
        <end position="283"/>
    </location>
</feature>
<gene>
    <name evidence="7" type="ORF">E5676_scaffold742G00030</name>
</gene>
<evidence type="ECO:0000256" key="1">
    <source>
        <dbReference type="ARBA" id="ARBA00004141"/>
    </source>
</evidence>
<dbReference type="PANTHER" id="PTHR11119">
    <property type="entry name" value="XANTHINE-URACIL / VITAMIN C PERMEASE FAMILY MEMBER"/>
    <property type="match status" value="1"/>
</dbReference>
<sequence length="564" mass="63572">MRRWGSFVEDLDSVLKETTSANPKAYLRIISCEREFIVSSGLRLSYLAAATTTTIVPRAQPVTATPSSLLMFFKHCYACHHRRESFSSTMFMSSPRHHHRRLRLSHKLRSGWLVARSVAEESISCCRYMMFFCTLLHRRARSTIYLRKLNIPPTSARRIGVKRRFTRTLVGVLLPSWTIFSCSMFVVRFILLLMSFQTRLCCSSAVDGGAHPSASSFRLKRRKMAADDDLEDTATSPPHPSIVSKYLPHLLKTKKPIYDRYSVLFSIVIIWLYAQLLTSSTVYNHKPATTQKSCRTNQVGLLSTAPWIYIPYPFQWGGPTFNAGEAFAMMAASVVSLFESTGTFFAASRYGSATPVPASIISRGSGWLGVGVLLNGMFGSVTGTCASVENAGLLALTRVGSKRVIQISAGFMIFFSVFGKFGALFASIPLPIIAALYCVFFGYVSSGLGFLQFCNLNSFRTKFILGTSFFLGLSIPQYFREYYHRDLNPSEHIYSGQGWLPSLHPLMENLKKSVIKMAYSRDHADLSHLHRSFIPFLYMASSLYKLALSLRHYFYLYGILRKHR</sequence>
<reference evidence="7 8" key="1">
    <citation type="submission" date="2019-08" db="EMBL/GenBank/DDBJ databases">
        <title>Draft genome sequences of two oriental melons (Cucumis melo L. var makuwa).</title>
        <authorList>
            <person name="Kwon S.-Y."/>
        </authorList>
    </citation>
    <scope>NUCLEOTIDE SEQUENCE [LARGE SCALE GENOMIC DNA]</scope>
    <source>
        <strain evidence="8">cv. Chang Bougi</strain>
        <tissue evidence="7">Leaf</tissue>
    </source>
</reference>
<feature type="transmembrane region" description="Helical" evidence="6">
    <location>
        <begin position="463"/>
        <end position="479"/>
    </location>
</feature>
<proteinExistence type="inferred from homology"/>
<evidence type="ECO:0000256" key="2">
    <source>
        <dbReference type="ARBA" id="ARBA00008821"/>
    </source>
</evidence>
<name>A0A5D3DVJ5_CUCMM</name>
<keyword evidence="5 6" id="KW-0472">Membrane</keyword>
<feature type="transmembrane region" description="Helical" evidence="6">
    <location>
        <begin position="168"/>
        <end position="191"/>
    </location>
</feature>
<comment type="similarity">
    <text evidence="2">Belongs to the nucleobase:cation symporter-2 (NCS2) (TC 2.A.40) family.</text>
</comment>
<dbReference type="Proteomes" id="UP000321947">
    <property type="component" value="Unassembled WGS sequence"/>
</dbReference>
<dbReference type="AlphaFoldDB" id="A0A5D3DVJ5"/>
<dbReference type="InterPro" id="IPR006043">
    <property type="entry name" value="NCS2"/>
</dbReference>
<evidence type="ECO:0000256" key="3">
    <source>
        <dbReference type="ARBA" id="ARBA00022692"/>
    </source>
</evidence>
<comment type="caution">
    <text evidence="7">The sequence shown here is derived from an EMBL/GenBank/DDBJ whole genome shotgun (WGS) entry which is preliminary data.</text>
</comment>
<accession>A0A5D3DVJ5</accession>
<dbReference type="Pfam" id="PF00860">
    <property type="entry name" value="Xan_ur_permease"/>
    <property type="match status" value="1"/>
</dbReference>
<dbReference type="GO" id="GO:0016020">
    <property type="term" value="C:membrane"/>
    <property type="evidence" value="ECO:0007669"/>
    <property type="project" value="UniProtKB-SubCell"/>
</dbReference>
<evidence type="ECO:0000256" key="4">
    <source>
        <dbReference type="ARBA" id="ARBA00022989"/>
    </source>
</evidence>
<protein>
    <submittedName>
        <fullName evidence="7">Putative nucleobase-ascorbate transporter 10</fullName>
    </submittedName>
</protein>
<feature type="transmembrane region" description="Helical" evidence="6">
    <location>
        <begin position="404"/>
        <end position="426"/>
    </location>
</feature>
<feature type="transmembrane region" description="Helical" evidence="6">
    <location>
        <begin position="533"/>
        <end position="554"/>
    </location>
</feature>
<evidence type="ECO:0000256" key="6">
    <source>
        <dbReference type="SAM" id="Phobius"/>
    </source>
</evidence>
<evidence type="ECO:0000313" key="7">
    <source>
        <dbReference type="EMBL" id="TYK27532.1"/>
    </source>
</evidence>
<keyword evidence="3 6" id="KW-0812">Transmembrane</keyword>
<comment type="subcellular location">
    <subcellularLocation>
        <location evidence="1">Membrane</location>
        <topology evidence="1">Multi-pass membrane protein</topology>
    </subcellularLocation>
</comment>
<feature type="transmembrane region" description="Helical" evidence="6">
    <location>
        <begin position="432"/>
        <end position="451"/>
    </location>
</feature>
<keyword evidence="4 6" id="KW-1133">Transmembrane helix</keyword>
<evidence type="ECO:0000313" key="8">
    <source>
        <dbReference type="Proteomes" id="UP000321947"/>
    </source>
</evidence>